<dbReference type="GO" id="GO:0005975">
    <property type="term" value="P:carbohydrate metabolic process"/>
    <property type="evidence" value="ECO:0007669"/>
    <property type="project" value="InterPro"/>
</dbReference>
<dbReference type="GO" id="GO:0016857">
    <property type="term" value="F:racemase and epimerase activity, acting on carbohydrates and derivatives"/>
    <property type="evidence" value="ECO:0007669"/>
    <property type="project" value="InterPro"/>
</dbReference>
<gene>
    <name evidence="3" type="ORF">UR68_C0007G0004</name>
</gene>
<dbReference type="PANTHER" id="PTHR11749">
    <property type="entry name" value="RIBULOSE-5-PHOSPHATE-3-EPIMERASE"/>
    <property type="match status" value="1"/>
</dbReference>
<evidence type="ECO:0000256" key="2">
    <source>
        <dbReference type="ARBA" id="ARBA00023235"/>
    </source>
</evidence>
<keyword evidence="1" id="KW-0479">Metal-binding</keyword>
<name>A0A0G0BUU2_9BACT</name>
<proteinExistence type="predicted"/>
<keyword evidence="2" id="KW-0413">Isomerase</keyword>
<comment type="caution">
    <text evidence="3">The sequence shown here is derived from an EMBL/GenBank/DDBJ whole genome shotgun (WGS) entry which is preliminary data.</text>
</comment>
<evidence type="ECO:0000256" key="1">
    <source>
        <dbReference type="ARBA" id="ARBA00022723"/>
    </source>
</evidence>
<sequence length="236" mass="27328">MSYDWYTSRGNIKSMQICPSILEPKAEGYISQIIRLSPYFKYFQLDFSDGIYVDNKTASLDEFINYLSNQVTKLPTNLIFDFHLMVKDYEKEIEKLEKLKNIITIKNIFIHFDLYPNLSLITSHYSLFNIGLVLNPQDHVSDLTGHYALNDIPLIQIMSIVPGAQGKPFIPDALNMFEQLRKSGYRNELFLDGAVNEKTLPLIDSLKYKPDYICPGSYLTKTNDLKNHVDYLLKFT</sequence>
<protein>
    <recommendedName>
        <fullName evidence="5">Ribulose-phosphate 3-epimerase</fullName>
    </recommendedName>
</protein>
<reference evidence="3 4" key="1">
    <citation type="journal article" date="2015" name="Nature">
        <title>rRNA introns, odd ribosomes, and small enigmatic genomes across a large radiation of phyla.</title>
        <authorList>
            <person name="Brown C.T."/>
            <person name="Hug L.A."/>
            <person name="Thomas B.C."/>
            <person name="Sharon I."/>
            <person name="Castelle C.J."/>
            <person name="Singh A."/>
            <person name="Wilkins M.J."/>
            <person name="Williams K.H."/>
            <person name="Banfield J.F."/>
        </authorList>
    </citation>
    <scope>NUCLEOTIDE SEQUENCE [LARGE SCALE GENOMIC DNA]</scope>
</reference>
<evidence type="ECO:0000313" key="4">
    <source>
        <dbReference type="Proteomes" id="UP000034457"/>
    </source>
</evidence>
<dbReference type="AlphaFoldDB" id="A0A0G0BUU2"/>
<accession>A0A0G0BUU2</accession>
<organism evidence="3 4">
    <name type="scientific">Candidatus Roizmanbacteria bacterium GW2011_GWA2_35_19</name>
    <dbReference type="NCBI Taxonomy" id="1618478"/>
    <lineage>
        <taxon>Bacteria</taxon>
        <taxon>Candidatus Roizmaniibacteriota</taxon>
    </lineage>
</organism>
<dbReference type="InterPro" id="IPR013785">
    <property type="entry name" value="Aldolase_TIM"/>
</dbReference>
<dbReference type="Proteomes" id="UP000034457">
    <property type="component" value="Unassembled WGS sequence"/>
</dbReference>
<dbReference type="GO" id="GO:0046872">
    <property type="term" value="F:metal ion binding"/>
    <property type="evidence" value="ECO:0007669"/>
    <property type="project" value="UniProtKB-KW"/>
</dbReference>
<evidence type="ECO:0008006" key="5">
    <source>
        <dbReference type="Google" id="ProtNLM"/>
    </source>
</evidence>
<dbReference type="Pfam" id="PF00834">
    <property type="entry name" value="Ribul_P_3_epim"/>
    <property type="match status" value="1"/>
</dbReference>
<dbReference type="SUPFAM" id="SSF51366">
    <property type="entry name" value="Ribulose-phoshate binding barrel"/>
    <property type="match status" value="1"/>
</dbReference>
<dbReference type="STRING" id="1618478.UR68_C0007G0004"/>
<dbReference type="InterPro" id="IPR000056">
    <property type="entry name" value="Ribul_P_3_epim-like"/>
</dbReference>
<dbReference type="EMBL" id="LBQC01000007">
    <property type="protein sequence ID" value="KKP73134.1"/>
    <property type="molecule type" value="Genomic_DNA"/>
</dbReference>
<dbReference type="InterPro" id="IPR011060">
    <property type="entry name" value="RibuloseP-bd_barrel"/>
</dbReference>
<dbReference type="Gene3D" id="3.20.20.70">
    <property type="entry name" value="Aldolase class I"/>
    <property type="match status" value="1"/>
</dbReference>
<evidence type="ECO:0000313" key="3">
    <source>
        <dbReference type="EMBL" id="KKP73134.1"/>
    </source>
</evidence>